<proteinExistence type="predicted"/>
<name>A0ABD5WFR7_9EURY</name>
<accession>A0ABD5WFR7</accession>
<organism evidence="1 2">
    <name type="scientific">Halorussus caseinilyticus</name>
    <dbReference type="NCBI Taxonomy" id="3034025"/>
    <lineage>
        <taxon>Archaea</taxon>
        <taxon>Methanobacteriati</taxon>
        <taxon>Methanobacteriota</taxon>
        <taxon>Stenosarchaea group</taxon>
        <taxon>Halobacteria</taxon>
        <taxon>Halobacteriales</taxon>
        <taxon>Haladaptataceae</taxon>
        <taxon>Halorussus</taxon>
    </lineage>
</organism>
<dbReference type="EMBL" id="JBHSZH010000003">
    <property type="protein sequence ID" value="MFC7079354.1"/>
    <property type="molecule type" value="Genomic_DNA"/>
</dbReference>
<dbReference type="AlphaFoldDB" id="A0ABD5WFR7"/>
<keyword evidence="2" id="KW-1185">Reference proteome</keyword>
<reference evidence="1 2" key="1">
    <citation type="journal article" date="2019" name="Int. J. Syst. Evol. Microbiol.">
        <title>The Global Catalogue of Microorganisms (GCM) 10K type strain sequencing project: providing services to taxonomists for standard genome sequencing and annotation.</title>
        <authorList>
            <consortium name="The Broad Institute Genomics Platform"/>
            <consortium name="The Broad Institute Genome Sequencing Center for Infectious Disease"/>
            <person name="Wu L."/>
            <person name="Ma J."/>
        </authorList>
    </citation>
    <scope>NUCLEOTIDE SEQUENCE [LARGE SCALE GENOMIC DNA]</scope>
    <source>
        <strain evidence="1 2">DT72</strain>
    </source>
</reference>
<protein>
    <submittedName>
        <fullName evidence="1">Uncharacterized protein</fullName>
    </submittedName>
</protein>
<evidence type="ECO:0000313" key="2">
    <source>
        <dbReference type="Proteomes" id="UP001596407"/>
    </source>
</evidence>
<evidence type="ECO:0000313" key="1">
    <source>
        <dbReference type="EMBL" id="MFC7079354.1"/>
    </source>
</evidence>
<sequence length="73" mass="7480">MRDATRVRDAHRVGQHIVADLRDGFGEGLALVGEAVALGESVVQTLGGRARVGVAFSANASTTASLACETASR</sequence>
<comment type="caution">
    <text evidence="1">The sequence shown here is derived from an EMBL/GenBank/DDBJ whole genome shotgun (WGS) entry which is preliminary data.</text>
</comment>
<dbReference type="RefSeq" id="WP_382208845.1">
    <property type="nucleotide sequence ID" value="NZ_JBHSZH010000003.1"/>
</dbReference>
<dbReference type="Proteomes" id="UP001596407">
    <property type="component" value="Unassembled WGS sequence"/>
</dbReference>
<gene>
    <name evidence="1" type="ORF">ACFQJ6_03520</name>
</gene>